<dbReference type="InterPro" id="IPR008920">
    <property type="entry name" value="TF_FadR/GntR_C"/>
</dbReference>
<dbReference type="RefSeq" id="WP_149689918.1">
    <property type="nucleotide sequence ID" value="NZ_SDPQ02000003.1"/>
</dbReference>
<evidence type="ECO:0000256" key="2">
    <source>
        <dbReference type="ARBA" id="ARBA00023125"/>
    </source>
</evidence>
<evidence type="ECO:0000256" key="1">
    <source>
        <dbReference type="ARBA" id="ARBA00023015"/>
    </source>
</evidence>
<dbReference type="PANTHER" id="PTHR43537:SF24">
    <property type="entry name" value="GLUCONATE OPERON TRANSCRIPTIONAL REPRESSOR"/>
    <property type="match status" value="1"/>
</dbReference>
<comment type="caution">
    <text evidence="5">The sequence shown here is derived from an EMBL/GenBank/DDBJ whole genome shotgun (WGS) entry which is preliminary data.</text>
</comment>
<evidence type="ECO:0000256" key="3">
    <source>
        <dbReference type="ARBA" id="ARBA00023163"/>
    </source>
</evidence>
<accession>A0A5M4FBJ0</accession>
<dbReference type="SMART" id="SM00345">
    <property type="entry name" value="HTH_GNTR"/>
    <property type="match status" value="1"/>
</dbReference>
<keyword evidence="2" id="KW-0238">DNA-binding</keyword>
<evidence type="ECO:0000313" key="6">
    <source>
        <dbReference type="Proteomes" id="UP000380867"/>
    </source>
</evidence>
<dbReference type="Pfam" id="PF00392">
    <property type="entry name" value="GntR"/>
    <property type="match status" value="1"/>
</dbReference>
<feature type="domain" description="HTH gntR-type" evidence="4">
    <location>
        <begin position="26"/>
        <end position="95"/>
    </location>
</feature>
<dbReference type="GO" id="GO:0003700">
    <property type="term" value="F:DNA-binding transcription factor activity"/>
    <property type="evidence" value="ECO:0007669"/>
    <property type="project" value="InterPro"/>
</dbReference>
<dbReference type="SUPFAM" id="SSF48008">
    <property type="entry name" value="GntR ligand-binding domain-like"/>
    <property type="match status" value="1"/>
</dbReference>
<dbReference type="SUPFAM" id="SSF46785">
    <property type="entry name" value="Winged helix' DNA-binding domain"/>
    <property type="match status" value="1"/>
</dbReference>
<dbReference type="AlphaFoldDB" id="A0A5M4FBJ0"/>
<dbReference type="Gene3D" id="1.20.120.530">
    <property type="entry name" value="GntR ligand-binding domain-like"/>
    <property type="match status" value="1"/>
</dbReference>
<keyword evidence="1" id="KW-0805">Transcription regulation</keyword>
<gene>
    <name evidence="5" type="ORF">ESP70_013870</name>
</gene>
<keyword evidence="3" id="KW-0804">Transcription</keyword>
<name>A0A5M4FBJ0_9ACTN</name>
<dbReference type="GO" id="GO:0003677">
    <property type="term" value="F:DNA binding"/>
    <property type="evidence" value="ECO:0007669"/>
    <property type="project" value="UniProtKB-KW"/>
</dbReference>
<dbReference type="CDD" id="cd07377">
    <property type="entry name" value="WHTH_GntR"/>
    <property type="match status" value="1"/>
</dbReference>
<dbReference type="InterPro" id="IPR036388">
    <property type="entry name" value="WH-like_DNA-bd_sf"/>
</dbReference>
<dbReference type="Proteomes" id="UP000380867">
    <property type="component" value="Unassembled WGS sequence"/>
</dbReference>
<evidence type="ECO:0000313" key="5">
    <source>
        <dbReference type="EMBL" id="KAA1395252.1"/>
    </source>
</evidence>
<dbReference type="InterPro" id="IPR000524">
    <property type="entry name" value="Tscrpt_reg_HTH_GntR"/>
</dbReference>
<dbReference type="SMART" id="SM00895">
    <property type="entry name" value="FCD"/>
    <property type="match status" value="1"/>
</dbReference>
<organism evidence="5 6">
    <name type="scientific">Aeromicrobium ginsengisoli</name>
    <dbReference type="NCBI Taxonomy" id="363867"/>
    <lineage>
        <taxon>Bacteria</taxon>
        <taxon>Bacillati</taxon>
        <taxon>Actinomycetota</taxon>
        <taxon>Actinomycetes</taxon>
        <taxon>Propionibacteriales</taxon>
        <taxon>Nocardioidaceae</taxon>
        <taxon>Aeromicrobium</taxon>
    </lineage>
</organism>
<dbReference type="EMBL" id="SDPQ02000003">
    <property type="protein sequence ID" value="KAA1395252.1"/>
    <property type="molecule type" value="Genomic_DNA"/>
</dbReference>
<dbReference type="Gene3D" id="1.10.10.10">
    <property type="entry name" value="Winged helix-like DNA-binding domain superfamily/Winged helix DNA-binding domain"/>
    <property type="match status" value="1"/>
</dbReference>
<dbReference type="InterPro" id="IPR011711">
    <property type="entry name" value="GntR_C"/>
</dbReference>
<proteinExistence type="predicted"/>
<evidence type="ECO:0000259" key="4">
    <source>
        <dbReference type="PROSITE" id="PS50949"/>
    </source>
</evidence>
<dbReference type="Pfam" id="PF07729">
    <property type="entry name" value="FCD"/>
    <property type="match status" value="1"/>
</dbReference>
<dbReference type="PANTHER" id="PTHR43537">
    <property type="entry name" value="TRANSCRIPTIONAL REGULATOR, GNTR FAMILY"/>
    <property type="match status" value="1"/>
</dbReference>
<dbReference type="PROSITE" id="PS50949">
    <property type="entry name" value="HTH_GNTR"/>
    <property type="match status" value="1"/>
</dbReference>
<dbReference type="OrthoDB" id="9784718at2"/>
<keyword evidence="6" id="KW-1185">Reference proteome</keyword>
<dbReference type="InterPro" id="IPR036390">
    <property type="entry name" value="WH_DNA-bd_sf"/>
</dbReference>
<sequence>MAETDDAVVDAQDDLAAAVLRPLRAHHAFESCVEMLATSIRLGIYPDGSTLPPERELAERMGVSRSTLREAIGALRDAGLLTTRRGRGGGSVVEFHPVEPGASTTLERPREELLDALEFRRIVEPGAAHAAATRTLSASQIELLQASLERVSSAAGKAVHRQADAQFHLAIASLSESPLLIDAVTNVQVRLHEMLGAIPVLDRNIDHSRQQHAAIVEAILAGDATKARRVMESHCDDTAALLRGLM</sequence>
<dbReference type="PRINTS" id="PR00035">
    <property type="entry name" value="HTHGNTR"/>
</dbReference>
<protein>
    <submittedName>
        <fullName evidence="5">FadR family transcriptional regulator</fullName>
    </submittedName>
</protein>
<reference evidence="5" key="1">
    <citation type="submission" date="2019-09" db="EMBL/GenBank/DDBJ databases">
        <authorList>
            <person name="Li J."/>
        </authorList>
    </citation>
    <scope>NUCLEOTIDE SEQUENCE [LARGE SCALE GENOMIC DNA]</scope>
    <source>
        <strain evidence="5">JCM 14732</strain>
    </source>
</reference>